<organism evidence="1 2">
    <name type="scientific">Candidatus Rhodobacter oscarellae</name>
    <dbReference type="NCBI Taxonomy" id="1675527"/>
    <lineage>
        <taxon>Bacteria</taxon>
        <taxon>Pseudomonadati</taxon>
        <taxon>Pseudomonadota</taxon>
        <taxon>Alphaproteobacteria</taxon>
        <taxon>Rhodobacterales</taxon>
        <taxon>Rhodobacter group</taxon>
        <taxon>Rhodobacter</taxon>
    </lineage>
</organism>
<keyword evidence="2" id="KW-1185">Reference proteome</keyword>
<protein>
    <submittedName>
        <fullName evidence="1">Uncharacterized protein</fullName>
    </submittedName>
</protein>
<reference evidence="1 2" key="1">
    <citation type="submission" date="2015-06" db="EMBL/GenBank/DDBJ databases">
        <title>Draft genome sequence of an Alphaproteobacteria species associated to the Mediterranean sponge Oscarella lobularis.</title>
        <authorList>
            <person name="Jourda C."/>
            <person name="Santini S."/>
            <person name="Claverie J.-M."/>
        </authorList>
    </citation>
    <scope>NUCLEOTIDE SEQUENCE [LARGE SCALE GENOMIC DNA]</scope>
    <source>
        <strain evidence="1">IGS</strain>
    </source>
</reference>
<name>A0A0J9E274_9RHOB</name>
<proteinExistence type="predicted"/>
<accession>A0A0J9E274</accession>
<dbReference type="PATRIC" id="fig|1675527.3.peg.2017"/>
<dbReference type="Proteomes" id="UP000037178">
    <property type="component" value="Unassembled WGS sequence"/>
</dbReference>
<evidence type="ECO:0000313" key="1">
    <source>
        <dbReference type="EMBL" id="KMW56961.1"/>
    </source>
</evidence>
<evidence type="ECO:0000313" key="2">
    <source>
        <dbReference type="Proteomes" id="UP000037178"/>
    </source>
</evidence>
<gene>
    <name evidence="1" type="ORF">AIOL_001919</name>
</gene>
<dbReference type="EMBL" id="LFTY01000002">
    <property type="protein sequence ID" value="KMW56961.1"/>
    <property type="molecule type" value="Genomic_DNA"/>
</dbReference>
<dbReference type="AlphaFoldDB" id="A0A0J9E274"/>
<comment type="caution">
    <text evidence="1">The sequence shown here is derived from an EMBL/GenBank/DDBJ whole genome shotgun (WGS) entry which is preliminary data.</text>
</comment>
<sequence>MALSALIWRMGKYEQHDAGIRDLTRSARRHVSQVQSAWLADRQARAAERGQ</sequence>